<keyword evidence="8" id="KW-0406">Ion transport</keyword>
<dbReference type="eggNOG" id="COG0475">
    <property type="taxonomic scope" value="Bacteria"/>
</dbReference>
<evidence type="ECO:0000256" key="10">
    <source>
        <dbReference type="ARBA" id="ARBA00023201"/>
    </source>
</evidence>
<dbReference type="GO" id="GO:0016020">
    <property type="term" value="C:membrane"/>
    <property type="evidence" value="ECO:0007669"/>
    <property type="project" value="UniProtKB-SubCell"/>
</dbReference>
<protein>
    <submittedName>
        <fullName evidence="13">Transporter, CPA2 family</fullName>
    </submittedName>
</protein>
<evidence type="ECO:0000256" key="5">
    <source>
        <dbReference type="ARBA" id="ARBA00022692"/>
    </source>
</evidence>
<dbReference type="STRING" id="764299.STRIC_1284"/>
<dbReference type="AlphaFoldDB" id="G5K3B6"/>
<accession>G5K3B6</accession>
<evidence type="ECO:0000313" key="13">
    <source>
        <dbReference type="EMBL" id="EHI69611.1"/>
    </source>
</evidence>
<evidence type="ECO:0000259" key="12">
    <source>
        <dbReference type="Pfam" id="PF00999"/>
    </source>
</evidence>
<dbReference type="Gene3D" id="1.20.1530.20">
    <property type="match status" value="1"/>
</dbReference>
<evidence type="ECO:0000256" key="9">
    <source>
        <dbReference type="ARBA" id="ARBA00023136"/>
    </source>
</evidence>
<feature type="transmembrane region" description="Helical" evidence="11">
    <location>
        <begin position="84"/>
        <end position="102"/>
    </location>
</feature>
<evidence type="ECO:0000256" key="8">
    <source>
        <dbReference type="ARBA" id="ARBA00023065"/>
    </source>
</evidence>
<feature type="transmembrane region" description="Helical" evidence="11">
    <location>
        <begin position="289"/>
        <end position="311"/>
    </location>
</feature>
<keyword evidence="5 11" id="KW-0812">Transmembrane</keyword>
<dbReference type="EMBL" id="AEUX02000006">
    <property type="protein sequence ID" value="EHI69611.1"/>
    <property type="molecule type" value="Genomic_DNA"/>
</dbReference>
<proteinExistence type="inferred from homology"/>
<evidence type="ECO:0000256" key="4">
    <source>
        <dbReference type="ARBA" id="ARBA00022449"/>
    </source>
</evidence>
<dbReference type="GO" id="GO:0006814">
    <property type="term" value="P:sodium ion transport"/>
    <property type="evidence" value="ECO:0007669"/>
    <property type="project" value="UniProtKB-KW"/>
</dbReference>
<keyword evidence="4" id="KW-0050">Antiport</keyword>
<dbReference type="InterPro" id="IPR038770">
    <property type="entry name" value="Na+/solute_symporter_sf"/>
</dbReference>
<comment type="caution">
    <text evidence="13">The sequence shown here is derived from an EMBL/GenBank/DDBJ whole genome shotgun (WGS) entry which is preliminary data.</text>
</comment>
<evidence type="ECO:0000256" key="7">
    <source>
        <dbReference type="ARBA" id="ARBA00023053"/>
    </source>
</evidence>
<evidence type="ECO:0000313" key="14">
    <source>
        <dbReference type="Proteomes" id="UP000003330"/>
    </source>
</evidence>
<dbReference type="GO" id="GO:1902600">
    <property type="term" value="P:proton transmembrane transport"/>
    <property type="evidence" value="ECO:0007669"/>
    <property type="project" value="InterPro"/>
</dbReference>
<name>G5K3B6_9STRE</name>
<evidence type="ECO:0000256" key="3">
    <source>
        <dbReference type="ARBA" id="ARBA00022448"/>
    </source>
</evidence>
<feature type="domain" description="Cation/H+ exchanger transmembrane" evidence="12">
    <location>
        <begin position="12"/>
        <end position="333"/>
    </location>
</feature>
<dbReference type="Pfam" id="PF00999">
    <property type="entry name" value="Na_H_Exchanger"/>
    <property type="match status" value="1"/>
</dbReference>
<keyword evidence="10" id="KW-0739">Sodium transport</keyword>
<feature type="transmembrane region" description="Helical" evidence="11">
    <location>
        <begin position="56"/>
        <end position="77"/>
    </location>
</feature>
<evidence type="ECO:0000256" key="6">
    <source>
        <dbReference type="ARBA" id="ARBA00022989"/>
    </source>
</evidence>
<feature type="transmembrane region" description="Helical" evidence="11">
    <location>
        <begin position="263"/>
        <end position="283"/>
    </location>
</feature>
<gene>
    <name evidence="13" type="ORF">STRIC_1284</name>
</gene>
<keyword evidence="3" id="KW-0813">Transport</keyword>
<evidence type="ECO:0000256" key="2">
    <source>
        <dbReference type="ARBA" id="ARBA00005551"/>
    </source>
</evidence>
<keyword evidence="14" id="KW-1185">Reference proteome</keyword>
<keyword evidence="9 11" id="KW-0472">Membrane</keyword>
<feature type="transmembrane region" description="Helical" evidence="11">
    <location>
        <begin position="177"/>
        <end position="199"/>
    </location>
</feature>
<comment type="subcellular location">
    <subcellularLocation>
        <location evidence="1">Membrane</location>
        <topology evidence="1">Multi-pass membrane protein</topology>
    </subcellularLocation>
</comment>
<dbReference type="PANTHER" id="PTHR43562">
    <property type="entry name" value="NAPA-TYPE SODIUM/HYDROGEN ANTIPORTER"/>
    <property type="match status" value="1"/>
</dbReference>
<dbReference type="GO" id="GO:0015297">
    <property type="term" value="F:antiporter activity"/>
    <property type="evidence" value="ECO:0007669"/>
    <property type="project" value="UniProtKB-KW"/>
</dbReference>
<reference evidence="13 14" key="1">
    <citation type="journal article" date="2014" name="Int. J. Syst. Evol. Microbiol.">
        <title>Phylogenomics and the dynamic genome evolution of the genus Streptococcus.</title>
        <authorList>
            <consortium name="The Broad Institute Genome Sequencing Platform"/>
            <person name="Richards V.P."/>
            <person name="Palmer S.R."/>
            <person name="Pavinski Bitar P.D."/>
            <person name="Qin X."/>
            <person name="Weinstock G.M."/>
            <person name="Highlander S.K."/>
            <person name="Town C.D."/>
            <person name="Burne R.A."/>
            <person name="Stanhope M.J."/>
        </authorList>
    </citation>
    <scope>NUCLEOTIDE SEQUENCE [LARGE SCALE GENOMIC DNA]</scope>
    <source>
        <strain evidence="13 14">707-05</strain>
    </source>
</reference>
<feature type="transmembrane region" description="Helical" evidence="11">
    <location>
        <begin position="144"/>
        <end position="165"/>
    </location>
</feature>
<dbReference type="PANTHER" id="PTHR43562:SF3">
    <property type="entry name" value="SODIUM ION_PROTON EXCHANGER (EUROFUNG)"/>
    <property type="match status" value="1"/>
</dbReference>
<feature type="transmembrane region" description="Helical" evidence="11">
    <location>
        <begin position="114"/>
        <end position="132"/>
    </location>
</feature>
<keyword evidence="6 11" id="KW-1133">Transmembrane helix</keyword>
<organism evidence="13 14">
    <name type="scientific">Streptococcus ictaluri 707-05</name>
    <dbReference type="NCBI Taxonomy" id="764299"/>
    <lineage>
        <taxon>Bacteria</taxon>
        <taxon>Bacillati</taxon>
        <taxon>Bacillota</taxon>
        <taxon>Bacilli</taxon>
        <taxon>Lactobacillales</taxon>
        <taxon>Streptococcaceae</taxon>
        <taxon>Streptococcus</taxon>
    </lineage>
</organism>
<keyword evidence="7" id="KW-0915">Sodium</keyword>
<sequence length="333" mass="35865">MHTLLEITIILLASLLATLLANRLAIPAVVSQLCVGILIGPSLLNIVHEGHVLHTLSEIGVILLMFLAGLEANLSLLKKYLKPSLLVAISGVLIPMLVFYYATKALGFTLNTSIFYGLVFAATSVSITIEVLQEYNKVKSKIGSVILGAAVADDIIAVILLSFFISSSTGYSSSAHMALQIGLQVLFLIFLLLSVTFFIPKLYQLTSKVPYFEKDTFLALLVCFVWSLLATTVGMSAVIGSFFAGLAIGQTGKAKAIEHNMLVIAYSIFIPIFFASIALPLQFDGILSHLNMIIGFTILAILTKLLPAYLVGRQFQFSKKESLSIGAGMVSRG</sequence>
<feature type="transmembrane region" description="Helical" evidence="11">
    <location>
        <begin position="235"/>
        <end position="251"/>
    </location>
</feature>
<comment type="similarity">
    <text evidence="2">Belongs to the monovalent cation:proton antiporter 2 (CPA2) transporter (TC 2.A.37) family.</text>
</comment>
<dbReference type="InterPro" id="IPR006153">
    <property type="entry name" value="Cation/H_exchanger_TM"/>
</dbReference>
<evidence type="ECO:0000256" key="11">
    <source>
        <dbReference type="SAM" id="Phobius"/>
    </source>
</evidence>
<evidence type="ECO:0000256" key="1">
    <source>
        <dbReference type="ARBA" id="ARBA00004141"/>
    </source>
</evidence>
<dbReference type="Proteomes" id="UP000003330">
    <property type="component" value="Unassembled WGS sequence"/>
</dbReference>